<sequence>MDQEELHTEHALRTAGVKQRRPHLAQSDLAQSDLAKTEDPSSTYLSVCSSCLPSIGIIVSISCGGSVICHPESPQELMFHLRSKGDG</sequence>
<accession>A0AAV2LD53</accession>
<protein>
    <submittedName>
        <fullName evidence="2">Uncharacterized protein</fullName>
    </submittedName>
</protein>
<reference evidence="2 3" key="1">
    <citation type="submission" date="2024-04" db="EMBL/GenBank/DDBJ databases">
        <authorList>
            <person name="Waldvogel A.-M."/>
            <person name="Schoenle A."/>
        </authorList>
    </citation>
    <scope>NUCLEOTIDE SEQUENCE [LARGE SCALE GENOMIC DNA]</scope>
</reference>
<evidence type="ECO:0000256" key="1">
    <source>
        <dbReference type="SAM" id="MobiDB-lite"/>
    </source>
</evidence>
<name>A0AAV2LD53_KNICA</name>
<evidence type="ECO:0000313" key="2">
    <source>
        <dbReference type="EMBL" id="CAL1599125.1"/>
    </source>
</evidence>
<gene>
    <name evidence="2" type="ORF">KC01_LOCUS27446</name>
</gene>
<proteinExistence type="predicted"/>
<organism evidence="2 3">
    <name type="scientific">Knipowitschia caucasica</name>
    <name type="common">Caucasian dwarf goby</name>
    <name type="synonym">Pomatoschistus caucasicus</name>
    <dbReference type="NCBI Taxonomy" id="637954"/>
    <lineage>
        <taxon>Eukaryota</taxon>
        <taxon>Metazoa</taxon>
        <taxon>Chordata</taxon>
        <taxon>Craniata</taxon>
        <taxon>Vertebrata</taxon>
        <taxon>Euteleostomi</taxon>
        <taxon>Actinopterygii</taxon>
        <taxon>Neopterygii</taxon>
        <taxon>Teleostei</taxon>
        <taxon>Neoteleostei</taxon>
        <taxon>Acanthomorphata</taxon>
        <taxon>Gobiaria</taxon>
        <taxon>Gobiiformes</taxon>
        <taxon>Gobioidei</taxon>
        <taxon>Gobiidae</taxon>
        <taxon>Gobiinae</taxon>
        <taxon>Knipowitschia</taxon>
    </lineage>
</organism>
<dbReference type="EMBL" id="OZ035845">
    <property type="protein sequence ID" value="CAL1599125.1"/>
    <property type="molecule type" value="Genomic_DNA"/>
</dbReference>
<evidence type="ECO:0000313" key="3">
    <source>
        <dbReference type="Proteomes" id="UP001497482"/>
    </source>
</evidence>
<feature type="region of interest" description="Disordered" evidence="1">
    <location>
        <begin position="1"/>
        <end position="25"/>
    </location>
</feature>
<keyword evidence="3" id="KW-1185">Reference proteome</keyword>
<dbReference type="Proteomes" id="UP001497482">
    <property type="component" value="Chromosome 23"/>
</dbReference>
<dbReference type="AlphaFoldDB" id="A0AAV2LD53"/>
<feature type="compositionally biased region" description="Basic and acidic residues" evidence="1">
    <location>
        <begin position="1"/>
        <end position="12"/>
    </location>
</feature>